<dbReference type="RefSeq" id="WP_269028186.1">
    <property type="nucleotide sequence ID" value="NZ_BAABDP010000026.1"/>
</dbReference>
<feature type="transmembrane region" description="Helical" evidence="1">
    <location>
        <begin position="228"/>
        <end position="247"/>
    </location>
</feature>
<sequence length="259" mass="28273">MNPRIPVNAFGLVLRAVIAAAVLMGANLARLPLAPYVDETLLFCLTPLLVVAFVVVWVHYVERSGIRWHGVWGLVGGTLVVAVPMVLGWAVLWVILGRGPEMPEAAEAGDYPVVAIVAWILVRAYLLQGIPEELLFRGWLFDVTRHREALTVVWTTAAFTLIHLTSSGGQQSTLDHVVYLAMPFGMSILGAALVYCFGSFWWAAGSHGGMHLMLAVLSLAFPVELGNLAWLVLGLAQTLAGALLLWWRNVQLRDSENLV</sequence>
<accession>A0A9Q4NSR9</accession>
<dbReference type="AlphaFoldDB" id="A0A9Q4NSR9"/>
<feature type="transmembrane region" description="Helical" evidence="1">
    <location>
        <begin position="72"/>
        <end position="96"/>
    </location>
</feature>
<feature type="transmembrane region" description="Helical" evidence="1">
    <location>
        <begin position="41"/>
        <end position="60"/>
    </location>
</feature>
<reference evidence="3" key="1">
    <citation type="submission" date="2022-08" db="EMBL/GenBank/DDBJ databases">
        <title>Corynebacterium sp. nov., isolated from clinical breast specimens.</title>
        <authorList>
            <person name="Zhang T."/>
        </authorList>
    </citation>
    <scope>NUCLEOTIDE SEQUENCE</scope>
    <source>
        <strain evidence="3">CCUG 57942</strain>
    </source>
</reference>
<dbReference type="Pfam" id="PF02517">
    <property type="entry name" value="Rce1-like"/>
    <property type="match status" value="1"/>
</dbReference>
<dbReference type="GO" id="GO:0008237">
    <property type="term" value="F:metallopeptidase activity"/>
    <property type="evidence" value="ECO:0007669"/>
    <property type="project" value="UniProtKB-KW"/>
</dbReference>
<evidence type="ECO:0000256" key="1">
    <source>
        <dbReference type="SAM" id="Phobius"/>
    </source>
</evidence>
<gene>
    <name evidence="3" type="ORF">NUW87_09125</name>
</gene>
<feature type="transmembrane region" description="Helical" evidence="1">
    <location>
        <begin position="177"/>
        <end position="204"/>
    </location>
</feature>
<dbReference type="InterPro" id="IPR003675">
    <property type="entry name" value="Rce1/LyrA-like_dom"/>
</dbReference>
<proteinExistence type="predicted"/>
<evidence type="ECO:0000259" key="2">
    <source>
        <dbReference type="Pfam" id="PF02517"/>
    </source>
</evidence>
<dbReference type="GO" id="GO:0004175">
    <property type="term" value="F:endopeptidase activity"/>
    <property type="evidence" value="ECO:0007669"/>
    <property type="project" value="UniProtKB-ARBA"/>
</dbReference>
<evidence type="ECO:0000313" key="3">
    <source>
        <dbReference type="EMBL" id="MCZ2221531.1"/>
    </source>
</evidence>
<dbReference type="EMBL" id="JANRML010000012">
    <property type="protein sequence ID" value="MCZ2221531.1"/>
    <property type="molecule type" value="Genomic_DNA"/>
</dbReference>
<keyword evidence="3" id="KW-0378">Hydrolase</keyword>
<evidence type="ECO:0000313" key="4">
    <source>
        <dbReference type="Proteomes" id="UP001071110"/>
    </source>
</evidence>
<keyword evidence="1" id="KW-0472">Membrane</keyword>
<keyword evidence="1" id="KW-0812">Transmembrane</keyword>
<dbReference type="GO" id="GO:0080120">
    <property type="term" value="P:CAAX-box protein maturation"/>
    <property type="evidence" value="ECO:0007669"/>
    <property type="project" value="UniProtKB-ARBA"/>
</dbReference>
<keyword evidence="4" id="KW-1185">Reference proteome</keyword>
<organism evidence="3 4">
    <name type="scientific">Corynebacterium pilbarense</name>
    <dbReference type="NCBI Taxonomy" id="1288393"/>
    <lineage>
        <taxon>Bacteria</taxon>
        <taxon>Bacillati</taxon>
        <taxon>Actinomycetota</taxon>
        <taxon>Actinomycetes</taxon>
        <taxon>Mycobacteriales</taxon>
        <taxon>Corynebacteriaceae</taxon>
        <taxon>Corynebacterium</taxon>
    </lineage>
</organism>
<dbReference type="Proteomes" id="UP001071110">
    <property type="component" value="Unassembled WGS sequence"/>
</dbReference>
<keyword evidence="1" id="KW-1133">Transmembrane helix</keyword>
<feature type="domain" description="CAAX prenyl protease 2/Lysostaphin resistance protein A-like" evidence="2">
    <location>
        <begin position="117"/>
        <end position="212"/>
    </location>
</feature>
<keyword evidence="3" id="KW-0645">Protease</keyword>
<feature type="transmembrane region" description="Helical" evidence="1">
    <location>
        <begin position="12"/>
        <end position="29"/>
    </location>
</feature>
<name>A0A9Q4NSR9_9CORY</name>
<keyword evidence="3" id="KW-0482">Metalloprotease</keyword>
<protein>
    <submittedName>
        <fullName evidence="3">CPBP family intramembrane metalloprotease</fullName>
    </submittedName>
</protein>
<feature type="transmembrane region" description="Helical" evidence="1">
    <location>
        <begin position="108"/>
        <end position="126"/>
    </location>
</feature>
<comment type="caution">
    <text evidence="3">The sequence shown here is derived from an EMBL/GenBank/DDBJ whole genome shotgun (WGS) entry which is preliminary data.</text>
</comment>